<reference evidence="3 4" key="1">
    <citation type="journal article" date="2019" name="Nat. Commun.">
        <title>A new type of DNA phosphorothioation-based antiviral system in archaea.</title>
        <authorList>
            <person name="Xiong L."/>
            <person name="Liu S."/>
            <person name="Chen S."/>
            <person name="Xiao Y."/>
            <person name="Zhu B."/>
            <person name="Gao Y."/>
            <person name="Zhang Y."/>
            <person name="Chen B."/>
            <person name="Luo J."/>
            <person name="Deng Z."/>
            <person name="Chen X."/>
            <person name="Wang L."/>
            <person name="Chen S."/>
        </authorList>
    </citation>
    <scope>NUCLEOTIDE SEQUENCE [LARGE SCALE GENOMIC DNA]</scope>
    <source>
        <strain evidence="3 4">CBA1105</strain>
    </source>
</reference>
<evidence type="ECO:0000259" key="2">
    <source>
        <dbReference type="Pfam" id="PF24351"/>
    </source>
</evidence>
<evidence type="ECO:0000313" key="3">
    <source>
        <dbReference type="EMBL" id="QCC51475.1"/>
    </source>
</evidence>
<dbReference type="GeneID" id="39848116"/>
<evidence type="ECO:0000313" key="4">
    <source>
        <dbReference type="Proteomes" id="UP000296706"/>
    </source>
</evidence>
<accession>A0A4D6HD06</accession>
<evidence type="ECO:0000256" key="1">
    <source>
        <dbReference type="SAM" id="MobiDB-lite"/>
    </source>
</evidence>
<protein>
    <recommendedName>
        <fullName evidence="2">DUF7511 domain-containing protein</fullName>
    </recommendedName>
</protein>
<sequence length="64" mass="7003">MSEIHHAPQEGSFESEQSAGAVRVVRDGGRATLFLDAPGMSDDARSTHWLTADVADFRDLAEMR</sequence>
<keyword evidence="4" id="KW-1185">Reference proteome</keyword>
<gene>
    <name evidence="3" type="ORF">DV733_09585</name>
</gene>
<feature type="region of interest" description="Disordered" evidence="1">
    <location>
        <begin position="1"/>
        <end position="22"/>
    </location>
</feature>
<feature type="domain" description="DUF7511" evidence="2">
    <location>
        <begin position="23"/>
        <end position="64"/>
    </location>
</feature>
<dbReference type="RefSeq" id="WP_049994914.1">
    <property type="nucleotide sequence ID" value="NZ_CP031310.1"/>
</dbReference>
<dbReference type="STRING" id="1457250.GCA_000755225_00985"/>
<proteinExistence type="predicted"/>
<dbReference type="InterPro" id="IPR055933">
    <property type="entry name" value="DUF7511"/>
</dbReference>
<dbReference type="AlphaFoldDB" id="A0A4D6HD06"/>
<dbReference type="EMBL" id="CP031310">
    <property type="protein sequence ID" value="QCC51475.1"/>
    <property type="molecule type" value="Genomic_DNA"/>
</dbReference>
<dbReference type="Proteomes" id="UP000296706">
    <property type="component" value="Chromosome"/>
</dbReference>
<dbReference type="Pfam" id="PF24351">
    <property type="entry name" value="DUF7511"/>
    <property type="match status" value="1"/>
</dbReference>
<dbReference type="KEGG" id="hsn:DV733_09585"/>
<name>A0A4D6HD06_9EURY</name>
<dbReference type="OrthoDB" id="186853at2157"/>
<organism evidence="3 4">
    <name type="scientific">Halapricum salinum</name>
    <dbReference type="NCBI Taxonomy" id="1457250"/>
    <lineage>
        <taxon>Archaea</taxon>
        <taxon>Methanobacteriati</taxon>
        <taxon>Methanobacteriota</taxon>
        <taxon>Stenosarchaea group</taxon>
        <taxon>Halobacteria</taxon>
        <taxon>Halobacteriales</taxon>
        <taxon>Haloarculaceae</taxon>
        <taxon>Halapricum</taxon>
    </lineage>
</organism>